<dbReference type="HOGENOM" id="CLU_799898_0_0_1"/>
<dbReference type="Gene3D" id="3.30.497.10">
    <property type="entry name" value="Antithrombin, subunit I, domain 2"/>
    <property type="match status" value="1"/>
</dbReference>
<evidence type="ECO:0000259" key="6">
    <source>
        <dbReference type="SMART" id="SM00093"/>
    </source>
</evidence>
<dbReference type="GO" id="GO:0005615">
    <property type="term" value="C:extracellular space"/>
    <property type="evidence" value="ECO:0007669"/>
    <property type="project" value="InterPro"/>
</dbReference>
<dbReference type="STRING" id="7217.B3MV64"/>
<dbReference type="GeneID" id="6505742"/>
<evidence type="ECO:0000313" key="7">
    <source>
        <dbReference type="EMBL" id="EDV33129.2"/>
    </source>
</evidence>
<evidence type="ECO:0000256" key="4">
    <source>
        <dbReference type="RuleBase" id="RU000411"/>
    </source>
</evidence>
<keyword evidence="5" id="KW-0732">Signal</keyword>
<dbReference type="SUPFAM" id="SSF56574">
    <property type="entry name" value="Serpins"/>
    <property type="match status" value="1"/>
</dbReference>
<dbReference type="OrthoDB" id="7848182at2759"/>
<evidence type="ECO:0000256" key="2">
    <source>
        <dbReference type="ARBA" id="ARBA00022690"/>
    </source>
</evidence>
<evidence type="ECO:0000256" key="3">
    <source>
        <dbReference type="ARBA" id="ARBA00022900"/>
    </source>
</evidence>
<feature type="chain" id="PRO_5006454973" description="Serpin domain-containing protein" evidence="5">
    <location>
        <begin position="19"/>
        <end position="401"/>
    </location>
</feature>
<evidence type="ECO:0000256" key="1">
    <source>
        <dbReference type="ARBA" id="ARBA00009500"/>
    </source>
</evidence>
<dbReference type="Proteomes" id="UP000007801">
    <property type="component" value="Unassembled WGS sequence"/>
</dbReference>
<keyword evidence="3" id="KW-0722">Serine protease inhibitor</keyword>
<dbReference type="InterPro" id="IPR036186">
    <property type="entry name" value="Serpin_sf"/>
</dbReference>
<dbReference type="GO" id="GO:0004867">
    <property type="term" value="F:serine-type endopeptidase inhibitor activity"/>
    <property type="evidence" value="ECO:0007669"/>
    <property type="project" value="UniProtKB-KW"/>
</dbReference>
<dbReference type="Gene3D" id="2.30.39.10">
    <property type="entry name" value="Alpha-1-antitrypsin, domain 1"/>
    <property type="match status" value="1"/>
</dbReference>
<dbReference type="EMBL" id="CH902624">
    <property type="protein sequence ID" value="EDV33129.2"/>
    <property type="molecule type" value="Genomic_DNA"/>
</dbReference>
<organism evidence="7 8">
    <name type="scientific">Drosophila ananassae</name>
    <name type="common">Fruit fly</name>
    <dbReference type="NCBI Taxonomy" id="7217"/>
    <lineage>
        <taxon>Eukaryota</taxon>
        <taxon>Metazoa</taxon>
        <taxon>Ecdysozoa</taxon>
        <taxon>Arthropoda</taxon>
        <taxon>Hexapoda</taxon>
        <taxon>Insecta</taxon>
        <taxon>Pterygota</taxon>
        <taxon>Neoptera</taxon>
        <taxon>Endopterygota</taxon>
        <taxon>Diptera</taxon>
        <taxon>Brachycera</taxon>
        <taxon>Muscomorpha</taxon>
        <taxon>Ephydroidea</taxon>
        <taxon>Drosophilidae</taxon>
        <taxon>Drosophila</taxon>
        <taxon>Sophophora</taxon>
    </lineage>
</organism>
<dbReference type="Pfam" id="PF00079">
    <property type="entry name" value="Serpin"/>
    <property type="match status" value="1"/>
</dbReference>
<dbReference type="InterPro" id="IPR000215">
    <property type="entry name" value="Serpin_fam"/>
</dbReference>
<reference evidence="7 8" key="1">
    <citation type="journal article" date="2007" name="Nature">
        <title>Evolution of genes and genomes on the Drosophila phylogeny.</title>
        <authorList>
            <consortium name="Drosophila 12 Genomes Consortium"/>
            <person name="Clark A.G."/>
            <person name="Eisen M.B."/>
            <person name="Smith D.R."/>
            <person name="Bergman C.M."/>
            <person name="Oliver B."/>
            <person name="Markow T.A."/>
            <person name="Kaufman T.C."/>
            <person name="Kellis M."/>
            <person name="Gelbart W."/>
            <person name="Iyer V.N."/>
            <person name="Pollard D.A."/>
            <person name="Sackton T.B."/>
            <person name="Larracuente A.M."/>
            <person name="Singh N.D."/>
            <person name="Abad J.P."/>
            <person name="Abt D.N."/>
            <person name="Adryan B."/>
            <person name="Aguade M."/>
            <person name="Akashi H."/>
            <person name="Anderson W.W."/>
            <person name="Aquadro C.F."/>
            <person name="Ardell D.H."/>
            <person name="Arguello R."/>
            <person name="Artieri C.G."/>
            <person name="Barbash D.A."/>
            <person name="Barker D."/>
            <person name="Barsanti P."/>
            <person name="Batterham P."/>
            <person name="Batzoglou S."/>
            <person name="Begun D."/>
            <person name="Bhutkar A."/>
            <person name="Blanco E."/>
            <person name="Bosak S.A."/>
            <person name="Bradley R.K."/>
            <person name="Brand A.D."/>
            <person name="Brent M.R."/>
            <person name="Brooks A.N."/>
            <person name="Brown R.H."/>
            <person name="Butlin R.K."/>
            <person name="Caggese C."/>
            <person name="Calvi B.R."/>
            <person name="Bernardo de Carvalho A."/>
            <person name="Caspi A."/>
            <person name="Castrezana S."/>
            <person name="Celniker S.E."/>
            <person name="Chang J.L."/>
            <person name="Chapple C."/>
            <person name="Chatterji S."/>
            <person name="Chinwalla A."/>
            <person name="Civetta A."/>
            <person name="Clifton S.W."/>
            <person name="Comeron J.M."/>
            <person name="Costello J.C."/>
            <person name="Coyne J.A."/>
            <person name="Daub J."/>
            <person name="David R.G."/>
            <person name="Delcher A.L."/>
            <person name="Delehaunty K."/>
            <person name="Do C.B."/>
            <person name="Ebling H."/>
            <person name="Edwards K."/>
            <person name="Eickbush T."/>
            <person name="Evans J.D."/>
            <person name="Filipski A."/>
            <person name="Findeiss S."/>
            <person name="Freyhult E."/>
            <person name="Fulton L."/>
            <person name="Fulton R."/>
            <person name="Garcia A.C."/>
            <person name="Gardiner A."/>
            <person name="Garfield D.A."/>
            <person name="Garvin B.E."/>
            <person name="Gibson G."/>
            <person name="Gilbert D."/>
            <person name="Gnerre S."/>
            <person name="Godfrey J."/>
            <person name="Good R."/>
            <person name="Gotea V."/>
            <person name="Gravely B."/>
            <person name="Greenberg A.J."/>
            <person name="Griffiths-Jones S."/>
            <person name="Gross S."/>
            <person name="Guigo R."/>
            <person name="Gustafson E.A."/>
            <person name="Haerty W."/>
            <person name="Hahn M.W."/>
            <person name="Halligan D.L."/>
            <person name="Halpern A.L."/>
            <person name="Halter G.M."/>
            <person name="Han M.V."/>
            <person name="Heger A."/>
            <person name="Hillier L."/>
            <person name="Hinrichs A.S."/>
            <person name="Holmes I."/>
            <person name="Hoskins R.A."/>
            <person name="Hubisz M.J."/>
            <person name="Hultmark D."/>
            <person name="Huntley M.A."/>
            <person name="Jaffe D.B."/>
            <person name="Jagadeeshan S."/>
            <person name="Jeck W.R."/>
            <person name="Johnson J."/>
            <person name="Jones C.D."/>
            <person name="Jordan W.C."/>
            <person name="Karpen G.H."/>
            <person name="Kataoka E."/>
            <person name="Keightley P.D."/>
            <person name="Kheradpour P."/>
            <person name="Kirkness E.F."/>
            <person name="Koerich L.B."/>
            <person name="Kristiansen K."/>
            <person name="Kudrna D."/>
            <person name="Kulathinal R.J."/>
            <person name="Kumar S."/>
            <person name="Kwok R."/>
            <person name="Lander E."/>
            <person name="Langley C.H."/>
            <person name="Lapoint R."/>
            <person name="Lazzaro B.P."/>
            <person name="Lee S.J."/>
            <person name="Levesque L."/>
            <person name="Li R."/>
            <person name="Lin C.F."/>
            <person name="Lin M.F."/>
            <person name="Lindblad-Toh K."/>
            <person name="Llopart A."/>
            <person name="Long M."/>
            <person name="Low L."/>
            <person name="Lozovsky E."/>
            <person name="Lu J."/>
            <person name="Luo M."/>
            <person name="Machado C.A."/>
            <person name="Makalowski W."/>
            <person name="Marzo M."/>
            <person name="Matsuda M."/>
            <person name="Matzkin L."/>
            <person name="McAllister B."/>
            <person name="McBride C.S."/>
            <person name="McKernan B."/>
            <person name="McKernan K."/>
            <person name="Mendez-Lago M."/>
            <person name="Minx P."/>
            <person name="Mollenhauer M.U."/>
            <person name="Montooth K."/>
            <person name="Mount S.M."/>
            <person name="Mu X."/>
            <person name="Myers E."/>
            <person name="Negre B."/>
            <person name="Newfeld S."/>
            <person name="Nielsen R."/>
            <person name="Noor M.A."/>
            <person name="O'Grady P."/>
            <person name="Pachter L."/>
            <person name="Papaceit M."/>
            <person name="Parisi M.J."/>
            <person name="Parisi M."/>
            <person name="Parts L."/>
            <person name="Pedersen J.S."/>
            <person name="Pesole G."/>
            <person name="Phillippy A.M."/>
            <person name="Ponting C.P."/>
            <person name="Pop M."/>
            <person name="Porcelli D."/>
            <person name="Powell J.R."/>
            <person name="Prohaska S."/>
            <person name="Pruitt K."/>
            <person name="Puig M."/>
            <person name="Quesneville H."/>
            <person name="Ram K.R."/>
            <person name="Rand D."/>
            <person name="Rasmussen M.D."/>
            <person name="Reed L.K."/>
            <person name="Reenan R."/>
            <person name="Reily A."/>
            <person name="Remington K.A."/>
            <person name="Rieger T.T."/>
            <person name="Ritchie M.G."/>
            <person name="Robin C."/>
            <person name="Rogers Y.H."/>
            <person name="Rohde C."/>
            <person name="Rozas J."/>
            <person name="Rubenfield M.J."/>
            <person name="Ruiz A."/>
            <person name="Russo S."/>
            <person name="Salzberg S.L."/>
            <person name="Sanchez-Gracia A."/>
            <person name="Saranga D.J."/>
            <person name="Sato H."/>
            <person name="Schaeffer S.W."/>
            <person name="Schatz M.C."/>
            <person name="Schlenke T."/>
            <person name="Schwartz R."/>
            <person name="Segarra C."/>
            <person name="Singh R.S."/>
            <person name="Sirot L."/>
            <person name="Sirota M."/>
            <person name="Sisneros N.B."/>
            <person name="Smith C.D."/>
            <person name="Smith T.F."/>
            <person name="Spieth J."/>
            <person name="Stage D.E."/>
            <person name="Stark A."/>
            <person name="Stephan W."/>
            <person name="Strausberg R.L."/>
            <person name="Strempel S."/>
            <person name="Sturgill D."/>
            <person name="Sutton G."/>
            <person name="Sutton G.G."/>
            <person name="Tao W."/>
            <person name="Teichmann S."/>
            <person name="Tobari Y.N."/>
            <person name="Tomimura Y."/>
            <person name="Tsolas J.M."/>
            <person name="Valente V.L."/>
            <person name="Venter E."/>
            <person name="Venter J.C."/>
            <person name="Vicario S."/>
            <person name="Vieira F.G."/>
            <person name="Vilella A.J."/>
            <person name="Villasante A."/>
            <person name="Walenz B."/>
            <person name="Wang J."/>
            <person name="Wasserman M."/>
            <person name="Watts T."/>
            <person name="Wilson D."/>
            <person name="Wilson R.K."/>
            <person name="Wing R.A."/>
            <person name="Wolfner M.F."/>
            <person name="Wong A."/>
            <person name="Wong G.K."/>
            <person name="Wu C.I."/>
            <person name="Wu G."/>
            <person name="Yamamoto D."/>
            <person name="Yang H.P."/>
            <person name="Yang S.P."/>
            <person name="Yorke J.A."/>
            <person name="Yoshida K."/>
            <person name="Zdobnov E."/>
            <person name="Zhang P."/>
            <person name="Zhang Y."/>
            <person name="Zimin A.V."/>
            <person name="Baldwin J."/>
            <person name="Abdouelleil A."/>
            <person name="Abdulkadir J."/>
            <person name="Abebe A."/>
            <person name="Abera B."/>
            <person name="Abreu J."/>
            <person name="Acer S.C."/>
            <person name="Aftuck L."/>
            <person name="Alexander A."/>
            <person name="An P."/>
            <person name="Anderson E."/>
            <person name="Anderson S."/>
            <person name="Arachi H."/>
            <person name="Azer M."/>
            <person name="Bachantsang P."/>
            <person name="Barry A."/>
            <person name="Bayul T."/>
            <person name="Berlin A."/>
            <person name="Bessette D."/>
            <person name="Bloom T."/>
            <person name="Blye J."/>
            <person name="Boguslavskiy L."/>
            <person name="Bonnet C."/>
            <person name="Boukhgalter B."/>
            <person name="Bourzgui I."/>
            <person name="Brown A."/>
            <person name="Cahill P."/>
            <person name="Channer S."/>
            <person name="Cheshatsang Y."/>
            <person name="Chuda L."/>
            <person name="Citroen M."/>
            <person name="Collymore A."/>
            <person name="Cooke P."/>
            <person name="Costello M."/>
            <person name="D'Aco K."/>
            <person name="Daza R."/>
            <person name="De Haan G."/>
            <person name="DeGray S."/>
            <person name="DeMaso C."/>
            <person name="Dhargay N."/>
            <person name="Dooley K."/>
            <person name="Dooley E."/>
            <person name="Doricent M."/>
            <person name="Dorje P."/>
            <person name="Dorjee K."/>
            <person name="Dupes A."/>
            <person name="Elong R."/>
            <person name="Falk J."/>
            <person name="Farina A."/>
            <person name="Faro S."/>
            <person name="Ferguson D."/>
            <person name="Fisher S."/>
            <person name="Foley C.D."/>
            <person name="Franke A."/>
            <person name="Friedrich D."/>
            <person name="Gadbois L."/>
            <person name="Gearin G."/>
            <person name="Gearin C.R."/>
            <person name="Giannoukos G."/>
            <person name="Goode T."/>
            <person name="Graham J."/>
            <person name="Grandbois E."/>
            <person name="Grewal S."/>
            <person name="Gyaltsen K."/>
            <person name="Hafez N."/>
            <person name="Hagos B."/>
            <person name="Hall J."/>
            <person name="Henson C."/>
            <person name="Hollinger A."/>
            <person name="Honan T."/>
            <person name="Huard M.D."/>
            <person name="Hughes L."/>
            <person name="Hurhula B."/>
            <person name="Husby M.E."/>
            <person name="Kamat A."/>
            <person name="Kanga B."/>
            <person name="Kashin S."/>
            <person name="Khazanovich D."/>
            <person name="Kisner P."/>
            <person name="Lance K."/>
            <person name="Lara M."/>
            <person name="Lee W."/>
            <person name="Lennon N."/>
            <person name="Letendre F."/>
            <person name="LeVine R."/>
            <person name="Lipovsky A."/>
            <person name="Liu X."/>
            <person name="Liu J."/>
            <person name="Liu S."/>
            <person name="Lokyitsang T."/>
            <person name="Lokyitsang Y."/>
            <person name="Lubonja R."/>
            <person name="Lui A."/>
            <person name="MacDonald P."/>
            <person name="Magnisalis V."/>
            <person name="Maru K."/>
            <person name="Matthews C."/>
            <person name="McCusker W."/>
            <person name="McDonough S."/>
            <person name="Mehta T."/>
            <person name="Meldrim J."/>
            <person name="Meneus L."/>
            <person name="Mihai O."/>
            <person name="Mihalev A."/>
            <person name="Mihova T."/>
            <person name="Mittelman R."/>
            <person name="Mlenga V."/>
            <person name="Montmayeur A."/>
            <person name="Mulrain L."/>
            <person name="Navidi A."/>
            <person name="Naylor J."/>
            <person name="Negash T."/>
            <person name="Nguyen T."/>
            <person name="Nguyen N."/>
            <person name="Nicol R."/>
            <person name="Norbu C."/>
            <person name="Norbu N."/>
            <person name="Novod N."/>
            <person name="O'Neill B."/>
            <person name="Osman S."/>
            <person name="Markiewicz E."/>
            <person name="Oyono O.L."/>
            <person name="Patti C."/>
            <person name="Phunkhang P."/>
            <person name="Pierre F."/>
            <person name="Priest M."/>
            <person name="Raghuraman S."/>
            <person name="Rege F."/>
            <person name="Reyes R."/>
            <person name="Rise C."/>
            <person name="Rogov P."/>
            <person name="Ross K."/>
            <person name="Ryan E."/>
            <person name="Settipalli S."/>
            <person name="Shea T."/>
            <person name="Sherpa N."/>
            <person name="Shi L."/>
            <person name="Shih D."/>
            <person name="Sparrow T."/>
            <person name="Spaulding J."/>
            <person name="Stalker J."/>
            <person name="Stange-Thomann N."/>
            <person name="Stavropoulos S."/>
            <person name="Stone C."/>
            <person name="Strader C."/>
            <person name="Tesfaye S."/>
            <person name="Thomson T."/>
            <person name="Thoulutsang Y."/>
            <person name="Thoulutsang D."/>
            <person name="Topham K."/>
            <person name="Topping I."/>
            <person name="Tsamla T."/>
            <person name="Vassiliev H."/>
            <person name="Vo A."/>
            <person name="Wangchuk T."/>
            <person name="Wangdi T."/>
            <person name="Weiand M."/>
            <person name="Wilkinson J."/>
            <person name="Wilson A."/>
            <person name="Yadav S."/>
            <person name="Young G."/>
            <person name="Yu Q."/>
            <person name="Zembek L."/>
            <person name="Zhong D."/>
            <person name="Zimmer A."/>
            <person name="Zwirko Z."/>
            <person name="Jaffe D.B."/>
            <person name="Alvarez P."/>
            <person name="Brockman W."/>
            <person name="Butler J."/>
            <person name="Chin C."/>
            <person name="Gnerre S."/>
            <person name="Grabherr M."/>
            <person name="Kleber M."/>
            <person name="Mauceli E."/>
            <person name="MacCallum I."/>
        </authorList>
    </citation>
    <scope>NUCLEOTIDE SEQUENCE [LARGE SCALE GENOMIC DNA]</scope>
    <source>
        <strain evidence="8">Tucson 14024-0371.13</strain>
    </source>
</reference>
<dbReference type="SMART" id="SM00093">
    <property type="entry name" value="SERPIN"/>
    <property type="match status" value="1"/>
</dbReference>
<name>B3MV64_DROAN</name>
<dbReference type="PANTHER" id="PTHR11461:SF211">
    <property type="entry name" value="GH10112P-RELATED"/>
    <property type="match status" value="1"/>
</dbReference>
<evidence type="ECO:0000256" key="5">
    <source>
        <dbReference type="SAM" id="SignalP"/>
    </source>
</evidence>
<sequence length="401" mass="45633">MTALIRFFWILSLGRVQGIIQLRPHTDGSSTREYSTYVHRAILDGLGNQTGAGFMLAHYPLRLGLDVLLASANGATADEVRRGLNVSQSKYPGPIVREKIPRDTFLNMSYVGAYISSKLNPREEYLTKIQRMGAEVVRSEDFTFNHLLRKLVNIAAAPHLNFRLLPDIPRGRNQTNEVFLIAAGSFRGAFSDAGFEKENRQMIPFNVDERRRTLVETMYSPTRKRQVAQLPKLRSRMLLLPFENSRVRFMILLPDQIKGLFQLEKALEFVDLRSLLAEQFDKRHYDISLPVISMETVIYLGDKLQGIGIKKAFHSSEADLSQITGSRNPWVARFLHTTKLKLAEGGINFQQLPDVTLVRHDEGPGSAHFFASHPFFFALLDDDNIYATGRYGFIEGRWDDE</sequence>
<dbReference type="KEGG" id="dan:6505742"/>
<dbReference type="eggNOG" id="KOG2392">
    <property type="taxonomic scope" value="Eukaryota"/>
</dbReference>
<evidence type="ECO:0000313" key="8">
    <source>
        <dbReference type="Proteomes" id="UP000007801"/>
    </source>
</evidence>
<dbReference type="InterPro" id="IPR042178">
    <property type="entry name" value="Serpin_sf_1"/>
</dbReference>
<dbReference type="SMR" id="B3MV64"/>
<comment type="similarity">
    <text evidence="1 4">Belongs to the serpin family.</text>
</comment>
<dbReference type="AlphaFoldDB" id="B3MV64"/>
<feature type="domain" description="Serpin" evidence="6">
    <location>
        <begin position="34"/>
        <end position="382"/>
    </location>
</feature>
<protein>
    <recommendedName>
        <fullName evidence="6">Serpin domain-containing protein</fullName>
    </recommendedName>
</protein>
<dbReference type="InParanoid" id="B3MV64"/>
<dbReference type="InterPro" id="IPR023796">
    <property type="entry name" value="Serpin_dom"/>
</dbReference>
<keyword evidence="8" id="KW-1185">Reference proteome</keyword>
<feature type="signal peptide" evidence="5">
    <location>
        <begin position="1"/>
        <end position="18"/>
    </location>
</feature>
<proteinExistence type="inferred from homology"/>
<dbReference type="PANTHER" id="PTHR11461">
    <property type="entry name" value="SERINE PROTEASE INHIBITOR, SERPIN"/>
    <property type="match status" value="1"/>
</dbReference>
<keyword evidence="2" id="KW-0646">Protease inhibitor</keyword>
<dbReference type="InterPro" id="IPR042185">
    <property type="entry name" value="Serpin_sf_2"/>
</dbReference>
<accession>B3MV64</accession>
<gene>
    <name evidence="7" type="primary">Dana\GF23096</name>
    <name evidence="7" type="synonym">dana_GLEANR_764</name>
    <name evidence="7" type="ORF">GF23096</name>
</gene>